<dbReference type="PANTHER" id="PTHR38106">
    <property type="entry name" value="RNA CHAPERONE PROQ"/>
    <property type="match status" value="1"/>
</dbReference>
<dbReference type="Gene3D" id="1.10.1710.10">
    <property type="entry name" value="ProQ/FinO domain"/>
    <property type="match status" value="1"/>
</dbReference>
<keyword evidence="2" id="KW-0694">RNA-binding</keyword>
<dbReference type="SUPFAM" id="SSF48657">
    <property type="entry name" value="FinO-like"/>
    <property type="match status" value="1"/>
</dbReference>
<accession>A0A2S7XN36</accession>
<evidence type="ECO:0000256" key="1">
    <source>
        <dbReference type="ARBA" id="ARBA00022490"/>
    </source>
</evidence>
<proteinExistence type="predicted"/>
<dbReference type="InterPro" id="IPR023529">
    <property type="entry name" value="ProQ"/>
</dbReference>
<keyword evidence="6" id="KW-1185">Reference proteome</keyword>
<dbReference type="Pfam" id="PF04352">
    <property type="entry name" value="ProQ"/>
    <property type="match status" value="1"/>
</dbReference>
<dbReference type="GO" id="GO:0005829">
    <property type="term" value="C:cytosol"/>
    <property type="evidence" value="ECO:0007669"/>
    <property type="project" value="TreeGrafter"/>
</dbReference>
<dbReference type="PANTHER" id="PTHR38106:SF1">
    <property type="entry name" value="RNA CHAPERONE PROQ"/>
    <property type="match status" value="1"/>
</dbReference>
<keyword evidence="3" id="KW-0143">Chaperone</keyword>
<dbReference type="GO" id="GO:0033592">
    <property type="term" value="F:RNA strand annealing activity"/>
    <property type="evidence" value="ECO:0007669"/>
    <property type="project" value="InterPro"/>
</dbReference>
<evidence type="ECO:0000259" key="4">
    <source>
        <dbReference type="SMART" id="SM00945"/>
    </source>
</evidence>
<evidence type="ECO:0000256" key="3">
    <source>
        <dbReference type="ARBA" id="ARBA00023186"/>
    </source>
</evidence>
<dbReference type="AlphaFoldDB" id="A0A2S7XN36"/>
<dbReference type="EMBL" id="PPGH01000042">
    <property type="protein sequence ID" value="PQJ94801.1"/>
    <property type="molecule type" value="Genomic_DNA"/>
</dbReference>
<dbReference type="Proteomes" id="UP000239936">
    <property type="component" value="Unassembled WGS sequence"/>
</dbReference>
<dbReference type="GO" id="GO:0010608">
    <property type="term" value="P:post-transcriptional regulation of gene expression"/>
    <property type="evidence" value="ECO:0007669"/>
    <property type="project" value="InterPro"/>
</dbReference>
<dbReference type="SMART" id="SM00945">
    <property type="entry name" value="ProQ"/>
    <property type="match status" value="1"/>
</dbReference>
<reference evidence="5 6" key="1">
    <citation type="submission" date="2018-01" db="EMBL/GenBank/DDBJ databases">
        <title>The complete genome sequence of Chromatium okenii LaCa, a purple sulfur bacterium with a turbulent life.</title>
        <authorList>
            <person name="Luedin S.M."/>
            <person name="Liechti N."/>
            <person name="Storelli N."/>
            <person name="Danza F."/>
            <person name="Wittwer M."/>
            <person name="Pothier J.F."/>
            <person name="Tonolla M.A."/>
        </authorList>
    </citation>
    <scope>NUCLEOTIDE SEQUENCE [LARGE SCALE GENOMIC DNA]</scope>
    <source>
        <strain evidence="5 6">LaCa</strain>
    </source>
</reference>
<dbReference type="InterPro" id="IPR016103">
    <property type="entry name" value="ProQ/FinO"/>
</dbReference>
<sequence>MESVDNLQVSVSNDEPEVQFVTVPPLDLPALYPACFDPNNPHPLKFGVHKDLVAAGYNRREVRLSLSMYCWQKGYLSSIQAGAMRTDLQGQPAGEVTEAEAAVAQAKLVNFKPVRFKPLAEPKPKLPRNAPLTEENIVSGRLELTVKFNELPKPVVIKSGMKIGIQTETALVVATLKPKAWKKLEKAQAEWSQWVASMTGKLGVQVNSNMGKIVTLENPALVVFEKKAKVNVTL</sequence>
<protein>
    <submittedName>
        <fullName evidence="5">Fertility inhibition FinO-like protein</fullName>
    </submittedName>
</protein>
<evidence type="ECO:0000256" key="2">
    <source>
        <dbReference type="ARBA" id="ARBA00022884"/>
    </source>
</evidence>
<gene>
    <name evidence="5" type="ORF">CXB77_18570</name>
</gene>
<dbReference type="GO" id="GO:0034057">
    <property type="term" value="F:RNA strand-exchange activity"/>
    <property type="evidence" value="ECO:0007669"/>
    <property type="project" value="InterPro"/>
</dbReference>
<evidence type="ECO:0000313" key="5">
    <source>
        <dbReference type="EMBL" id="PQJ94801.1"/>
    </source>
</evidence>
<evidence type="ECO:0000313" key="6">
    <source>
        <dbReference type="Proteomes" id="UP000239936"/>
    </source>
</evidence>
<keyword evidence="1" id="KW-0963">Cytoplasm</keyword>
<feature type="domain" description="ProQ/FinO" evidence="4">
    <location>
        <begin position="18"/>
        <end position="123"/>
    </location>
</feature>
<dbReference type="OrthoDB" id="8421419at2"/>
<name>A0A2S7XN36_9GAMM</name>
<organism evidence="5 6">
    <name type="scientific">Chromatium okenii</name>
    <dbReference type="NCBI Taxonomy" id="61644"/>
    <lineage>
        <taxon>Bacteria</taxon>
        <taxon>Pseudomonadati</taxon>
        <taxon>Pseudomonadota</taxon>
        <taxon>Gammaproteobacteria</taxon>
        <taxon>Chromatiales</taxon>
        <taxon>Chromatiaceae</taxon>
        <taxon>Chromatium</taxon>
    </lineage>
</organism>
<dbReference type="InterPro" id="IPR036442">
    <property type="entry name" value="ProQ/FinO_sf"/>
</dbReference>
<comment type="caution">
    <text evidence="5">The sequence shown here is derived from an EMBL/GenBank/DDBJ whole genome shotgun (WGS) entry which is preliminary data.</text>
</comment>